<dbReference type="InterPro" id="IPR011701">
    <property type="entry name" value="MFS"/>
</dbReference>
<evidence type="ECO:0000256" key="6">
    <source>
        <dbReference type="SAM" id="Phobius"/>
    </source>
</evidence>
<feature type="transmembrane region" description="Helical" evidence="6">
    <location>
        <begin position="20"/>
        <end position="37"/>
    </location>
</feature>
<feature type="domain" description="Major facilitator superfamily (MFS) profile" evidence="7">
    <location>
        <begin position="17"/>
        <end position="408"/>
    </location>
</feature>
<dbReference type="AlphaFoldDB" id="A0A5R9BAM0"/>
<keyword evidence="5 6" id="KW-0472">Membrane</keyword>
<evidence type="ECO:0000256" key="2">
    <source>
        <dbReference type="ARBA" id="ARBA00022475"/>
    </source>
</evidence>
<dbReference type="GO" id="GO:0022857">
    <property type="term" value="F:transmembrane transporter activity"/>
    <property type="evidence" value="ECO:0007669"/>
    <property type="project" value="InterPro"/>
</dbReference>
<dbReference type="InterPro" id="IPR036259">
    <property type="entry name" value="MFS_trans_sf"/>
</dbReference>
<name>A0A5R9BAM0_9MICC</name>
<evidence type="ECO:0000259" key="7">
    <source>
        <dbReference type="PROSITE" id="PS50850"/>
    </source>
</evidence>
<feature type="transmembrane region" description="Helical" evidence="6">
    <location>
        <begin position="318"/>
        <end position="342"/>
    </location>
</feature>
<feature type="transmembrane region" description="Helical" evidence="6">
    <location>
        <begin position="265"/>
        <end position="284"/>
    </location>
</feature>
<feature type="transmembrane region" description="Helical" evidence="6">
    <location>
        <begin position="382"/>
        <end position="401"/>
    </location>
</feature>
<protein>
    <submittedName>
        <fullName evidence="8">YbfB/YjiJ family MFS transporter</fullName>
    </submittedName>
</protein>
<feature type="transmembrane region" description="Helical" evidence="6">
    <location>
        <begin position="354"/>
        <end position="376"/>
    </location>
</feature>
<proteinExistence type="predicted"/>
<evidence type="ECO:0000256" key="4">
    <source>
        <dbReference type="ARBA" id="ARBA00022989"/>
    </source>
</evidence>
<evidence type="ECO:0000256" key="3">
    <source>
        <dbReference type="ARBA" id="ARBA00022692"/>
    </source>
</evidence>
<keyword evidence="9" id="KW-1185">Reference proteome</keyword>
<feature type="transmembrane region" description="Helical" evidence="6">
    <location>
        <begin position="171"/>
        <end position="188"/>
    </location>
</feature>
<accession>A0A5R9BAM0</accession>
<keyword evidence="4 6" id="KW-1133">Transmembrane helix</keyword>
<dbReference type="PANTHER" id="PTHR43124:SF3">
    <property type="entry name" value="CHLORAMPHENICOL EFFLUX PUMP RV0191"/>
    <property type="match status" value="1"/>
</dbReference>
<keyword evidence="3 6" id="KW-0812">Transmembrane</keyword>
<evidence type="ECO:0000256" key="1">
    <source>
        <dbReference type="ARBA" id="ARBA00004651"/>
    </source>
</evidence>
<dbReference type="InterPro" id="IPR020846">
    <property type="entry name" value="MFS_dom"/>
</dbReference>
<feature type="transmembrane region" description="Helical" evidence="6">
    <location>
        <begin position="235"/>
        <end position="253"/>
    </location>
</feature>
<feature type="transmembrane region" description="Helical" evidence="6">
    <location>
        <begin position="57"/>
        <end position="77"/>
    </location>
</feature>
<reference evidence="8 9" key="1">
    <citation type="submission" date="2019-05" db="EMBL/GenBank/DDBJ databases">
        <title>Nesterenkonia sp. GY074 isolated from the Southern Atlantic Ocean.</title>
        <authorList>
            <person name="Zhang G."/>
        </authorList>
    </citation>
    <scope>NUCLEOTIDE SEQUENCE [LARGE SCALE GENOMIC DNA]</scope>
    <source>
        <strain evidence="8 9">GY074</strain>
    </source>
</reference>
<dbReference type="OrthoDB" id="2957247at2"/>
<dbReference type="PROSITE" id="PS50850">
    <property type="entry name" value="MFS"/>
    <property type="match status" value="1"/>
</dbReference>
<evidence type="ECO:0000313" key="8">
    <source>
        <dbReference type="EMBL" id="TLP96989.1"/>
    </source>
</evidence>
<evidence type="ECO:0000313" key="9">
    <source>
        <dbReference type="Proteomes" id="UP000310458"/>
    </source>
</evidence>
<dbReference type="EMBL" id="VAVZ01000020">
    <property type="protein sequence ID" value="TLP96989.1"/>
    <property type="molecule type" value="Genomic_DNA"/>
</dbReference>
<keyword evidence="2" id="KW-1003">Cell membrane</keyword>
<dbReference type="Gene3D" id="1.20.1250.20">
    <property type="entry name" value="MFS general substrate transporter like domains"/>
    <property type="match status" value="2"/>
</dbReference>
<comment type="subcellular location">
    <subcellularLocation>
        <location evidence="1">Cell membrane</location>
        <topology evidence="1">Multi-pass membrane protein</topology>
    </subcellularLocation>
</comment>
<dbReference type="Proteomes" id="UP000310458">
    <property type="component" value="Unassembled WGS sequence"/>
</dbReference>
<feature type="transmembrane region" description="Helical" evidence="6">
    <location>
        <begin position="146"/>
        <end position="165"/>
    </location>
</feature>
<sequence>MERPAQMESLVKTHELKLGLAGMSMIAVAFGFARYGYGLFVPVFREEFDLSTETLGLISGATYASYLAGLLLAGYLSTKLRPRIPILLGGLCAAAGMLLIAVAPNGAVMAIGAVLASTSPGWGWAPFSDAVDQLISADARGRTLSIISTGTAAGLILAGPIALIAGPFWRAAWVAFAVFALVSAAWNARLLPGKASQPAHFHAGGGRPLGAPEAQGTTTSDKKWRWTLIREAHPLYFVAALFGVGSAFYWTYAADLALEAGLPEHVGPVLWTIVGVTGITGVATGDLVRRFGLGGVLIAALILLAAAIALPGVAPGSWVTVCASAALYGPSFMMMSALLAVWSSRVFPERPTAGFSAALLLLAVGSIAGPAALGILAGGVGLALSFLVTAAVTLTGLWGALPELRRHHSERLT</sequence>
<feature type="transmembrane region" description="Helical" evidence="6">
    <location>
        <begin position="291"/>
        <end position="312"/>
    </location>
</feature>
<evidence type="ECO:0000256" key="5">
    <source>
        <dbReference type="ARBA" id="ARBA00023136"/>
    </source>
</evidence>
<feature type="transmembrane region" description="Helical" evidence="6">
    <location>
        <begin position="84"/>
        <end position="101"/>
    </location>
</feature>
<organism evidence="8 9">
    <name type="scientific">Nesterenkonia salmonea</name>
    <dbReference type="NCBI Taxonomy" id="1804987"/>
    <lineage>
        <taxon>Bacteria</taxon>
        <taxon>Bacillati</taxon>
        <taxon>Actinomycetota</taxon>
        <taxon>Actinomycetes</taxon>
        <taxon>Micrococcales</taxon>
        <taxon>Micrococcaceae</taxon>
        <taxon>Nesterenkonia</taxon>
    </lineage>
</organism>
<dbReference type="Pfam" id="PF07690">
    <property type="entry name" value="MFS_1"/>
    <property type="match status" value="1"/>
</dbReference>
<dbReference type="PANTHER" id="PTHR43124">
    <property type="entry name" value="PURINE EFFLUX PUMP PBUE"/>
    <property type="match status" value="1"/>
</dbReference>
<dbReference type="GO" id="GO:0005886">
    <property type="term" value="C:plasma membrane"/>
    <property type="evidence" value="ECO:0007669"/>
    <property type="project" value="UniProtKB-SubCell"/>
</dbReference>
<dbReference type="SUPFAM" id="SSF103473">
    <property type="entry name" value="MFS general substrate transporter"/>
    <property type="match status" value="1"/>
</dbReference>
<comment type="caution">
    <text evidence="8">The sequence shown here is derived from an EMBL/GenBank/DDBJ whole genome shotgun (WGS) entry which is preliminary data.</text>
</comment>
<gene>
    <name evidence="8" type="ORF">FEF26_08380</name>
</gene>
<dbReference type="InterPro" id="IPR050189">
    <property type="entry name" value="MFS_Efflux_Transporters"/>
</dbReference>